<dbReference type="EMBL" id="CP015163">
    <property type="protein sequence ID" value="AXB43215.1"/>
    <property type="molecule type" value="Genomic_DNA"/>
</dbReference>
<dbReference type="AlphaFoldDB" id="A0A344L591"/>
<proteinExistence type="predicted"/>
<organism evidence="1 2">
    <name type="scientific">Amycolatopsis albispora</name>
    <dbReference type="NCBI Taxonomy" id="1804986"/>
    <lineage>
        <taxon>Bacteria</taxon>
        <taxon>Bacillati</taxon>
        <taxon>Actinomycetota</taxon>
        <taxon>Actinomycetes</taxon>
        <taxon>Pseudonocardiales</taxon>
        <taxon>Pseudonocardiaceae</taxon>
        <taxon>Amycolatopsis</taxon>
    </lineage>
</organism>
<gene>
    <name evidence="1" type="ORF">A4R43_12195</name>
</gene>
<protein>
    <submittedName>
        <fullName evidence="1">Uncharacterized protein</fullName>
    </submittedName>
</protein>
<dbReference type="Proteomes" id="UP000250434">
    <property type="component" value="Chromosome"/>
</dbReference>
<dbReference type="KEGG" id="aab:A4R43_12195"/>
<dbReference type="OrthoDB" id="3686643at2"/>
<evidence type="ECO:0000313" key="1">
    <source>
        <dbReference type="EMBL" id="AXB43215.1"/>
    </source>
</evidence>
<name>A0A344L591_9PSEU</name>
<keyword evidence="2" id="KW-1185">Reference proteome</keyword>
<accession>A0A344L591</accession>
<reference evidence="1 2" key="1">
    <citation type="submission" date="2016-04" db="EMBL/GenBank/DDBJ databases">
        <title>Complete genome sequence and analysis of deep-sea sediment isolate, Amycolatopsis sp. WP1.</title>
        <authorList>
            <person name="Wang H."/>
            <person name="Chen S."/>
            <person name="Wu Q."/>
        </authorList>
    </citation>
    <scope>NUCLEOTIDE SEQUENCE [LARGE SCALE GENOMIC DNA]</scope>
    <source>
        <strain evidence="1 2">WP1</strain>
    </source>
</reference>
<evidence type="ECO:0000313" key="2">
    <source>
        <dbReference type="Proteomes" id="UP000250434"/>
    </source>
</evidence>
<sequence length="185" mass="19422">MIVMAGGEERMTPVVEFGIPPGWRKPVGDEARSSLGSVLAVRPDAEAGIVVASGFRTDNATLADIADQFVAAVRTAGVDVEVLRRAEMAAGAAEGFAQLVKLRDGSGIVQCHAFLAVPDAYDERTRTVLRVVLSTTVPHLAVVAADFQEFLGGIRAAVRADPAGDGREGERAVALSTWPAWSGPR</sequence>